<dbReference type="Gene3D" id="1.10.10.10">
    <property type="entry name" value="Winged helix-like DNA-binding domain superfamily/Winged helix DNA-binding domain"/>
    <property type="match status" value="1"/>
</dbReference>
<sequence length="149" mass="17207">MQDPPFAKEEFETLSNFRYQLRRFQHWSEQLTRSNGVTNLQYLLMLHVAGYAGREWATITELAERLQAQHHGVVALVSRCEKLGLVERRPGRSDGREVEIHLTRKGERTIDRLARLHRDELMRIEGAFAVPGTEQLTQSARKRAGREAA</sequence>
<name>A0A497X9F9_9PROT</name>
<accession>A0A497X9F9</accession>
<evidence type="ECO:0000313" key="3">
    <source>
        <dbReference type="Proteomes" id="UP000268908"/>
    </source>
</evidence>
<dbReference type="GO" id="GO:0003700">
    <property type="term" value="F:DNA-binding transcription factor activity"/>
    <property type="evidence" value="ECO:0007669"/>
    <property type="project" value="InterPro"/>
</dbReference>
<gene>
    <name evidence="2" type="ORF">DFR35_2534</name>
</gene>
<dbReference type="SMART" id="SM00347">
    <property type="entry name" value="HTH_MARR"/>
    <property type="match status" value="1"/>
</dbReference>
<organism evidence="2 3">
    <name type="scientific">Sulfurisoma sediminicola</name>
    <dbReference type="NCBI Taxonomy" id="1381557"/>
    <lineage>
        <taxon>Bacteria</taxon>
        <taxon>Pseudomonadati</taxon>
        <taxon>Pseudomonadota</taxon>
        <taxon>Betaproteobacteria</taxon>
        <taxon>Nitrosomonadales</taxon>
        <taxon>Sterolibacteriaceae</taxon>
        <taxon>Sulfurisoma</taxon>
    </lineage>
</organism>
<dbReference type="InterPro" id="IPR036388">
    <property type="entry name" value="WH-like_DNA-bd_sf"/>
</dbReference>
<dbReference type="RefSeq" id="WP_121242977.1">
    <property type="nucleotide sequence ID" value="NZ_BHVV01000008.1"/>
</dbReference>
<dbReference type="InterPro" id="IPR036390">
    <property type="entry name" value="WH_DNA-bd_sf"/>
</dbReference>
<dbReference type="InterPro" id="IPR000835">
    <property type="entry name" value="HTH_MarR-typ"/>
</dbReference>
<feature type="domain" description="HTH marR-type" evidence="1">
    <location>
        <begin position="7"/>
        <end position="145"/>
    </location>
</feature>
<protein>
    <submittedName>
        <fullName evidence="2">MarR family transcriptional regulator</fullName>
    </submittedName>
</protein>
<dbReference type="SUPFAM" id="SSF46785">
    <property type="entry name" value="Winged helix' DNA-binding domain"/>
    <property type="match status" value="1"/>
</dbReference>
<dbReference type="InterPro" id="IPR039422">
    <property type="entry name" value="MarR/SlyA-like"/>
</dbReference>
<proteinExistence type="predicted"/>
<evidence type="ECO:0000313" key="2">
    <source>
        <dbReference type="EMBL" id="RLJ62718.1"/>
    </source>
</evidence>
<keyword evidence="3" id="KW-1185">Reference proteome</keyword>
<dbReference type="GO" id="GO:0006950">
    <property type="term" value="P:response to stress"/>
    <property type="evidence" value="ECO:0007669"/>
    <property type="project" value="TreeGrafter"/>
</dbReference>
<dbReference type="PANTHER" id="PTHR33164:SF43">
    <property type="entry name" value="HTH-TYPE TRANSCRIPTIONAL REPRESSOR YETL"/>
    <property type="match status" value="1"/>
</dbReference>
<dbReference type="Proteomes" id="UP000268908">
    <property type="component" value="Unassembled WGS sequence"/>
</dbReference>
<reference evidence="2 3" key="1">
    <citation type="submission" date="2018-10" db="EMBL/GenBank/DDBJ databases">
        <title>Genomic Encyclopedia of Type Strains, Phase IV (KMG-IV): sequencing the most valuable type-strain genomes for metagenomic binning, comparative biology and taxonomic classification.</title>
        <authorList>
            <person name="Goeker M."/>
        </authorList>
    </citation>
    <scope>NUCLEOTIDE SEQUENCE [LARGE SCALE GENOMIC DNA]</scope>
    <source>
        <strain evidence="2 3">DSM 26916</strain>
    </source>
</reference>
<comment type="caution">
    <text evidence="2">The sequence shown here is derived from an EMBL/GenBank/DDBJ whole genome shotgun (WGS) entry which is preliminary data.</text>
</comment>
<dbReference type="PANTHER" id="PTHR33164">
    <property type="entry name" value="TRANSCRIPTIONAL REGULATOR, MARR FAMILY"/>
    <property type="match status" value="1"/>
</dbReference>
<dbReference type="OrthoDB" id="8594189at2"/>
<dbReference type="PROSITE" id="PS50995">
    <property type="entry name" value="HTH_MARR_2"/>
    <property type="match status" value="1"/>
</dbReference>
<dbReference type="Pfam" id="PF12802">
    <property type="entry name" value="MarR_2"/>
    <property type="match status" value="1"/>
</dbReference>
<dbReference type="AlphaFoldDB" id="A0A497X9F9"/>
<evidence type="ECO:0000259" key="1">
    <source>
        <dbReference type="PROSITE" id="PS50995"/>
    </source>
</evidence>
<dbReference type="EMBL" id="RCCI01000007">
    <property type="protein sequence ID" value="RLJ62718.1"/>
    <property type="molecule type" value="Genomic_DNA"/>
</dbReference>